<dbReference type="GO" id="GO:0004497">
    <property type="term" value="F:monooxygenase activity"/>
    <property type="evidence" value="ECO:0007669"/>
    <property type="project" value="UniProtKB-KW"/>
</dbReference>
<dbReference type="InterPro" id="IPR011008">
    <property type="entry name" value="Dimeric_a/b-barrel"/>
</dbReference>
<comment type="caution">
    <text evidence="2">The sequence shown here is derived from an EMBL/GenBank/DDBJ whole genome shotgun (WGS) entry which is preliminary data.</text>
</comment>
<dbReference type="InterPro" id="IPR007138">
    <property type="entry name" value="ABM_dom"/>
</dbReference>
<organism evidence="2 3">
    <name type="scientific">Candidatus Desulfatibia profunda</name>
    <dbReference type="NCBI Taxonomy" id="2841695"/>
    <lineage>
        <taxon>Bacteria</taxon>
        <taxon>Pseudomonadati</taxon>
        <taxon>Thermodesulfobacteriota</taxon>
        <taxon>Desulfobacteria</taxon>
        <taxon>Desulfobacterales</taxon>
        <taxon>Desulfobacterales incertae sedis</taxon>
        <taxon>Candidatus Desulfatibia</taxon>
    </lineage>
</organism>
<dbReference type="AlphaFoldDB" id="A0A8J6TP81"/>
<accession>A0A8J6TP81</accession>
<keyword evidence="2" id="KW-0560">Oxidoreductase</keyword>
<proteinExistence type="predicted"/>
<keyword evidence="2" id="KW-0503">Monooxygenase</keyword>
<gene>
    <name evidence="2" type="ORF">H8E23_17910</name>
</gene>
<protein>
    <submittedName>
        <fullName evidence="2">Antibiotic biosynthesis monooxygenase</fullName>
    </submittedName>
</protein>
<reference evidence="2 3" key="1">
    <citation type="submission" date="2020-08" db="EMBL/GenBank/DDBJ databases">
        <title>Bridging the membrane lipid divide: bacteria of the FCB group superphylum have the potential to synthesize archaeal ether lipids.</title>
        <authorList>
            <person name="Villanueva L."/>
            <person name="Von Meijenfeldt F.A.B."/>
            <person name="Westbye A.B."/>
            <person name="Yadav S."/>
            <person name="Hopmans E.C."/>
            <person name="Dutilh B.E."/>
            <person name="Sinninghe Damste J.S."/>
        </authorList>
    </citation>
    <scope>NUCLEOTIDE SEQUENCE [LARGE SCALE GENOMIC DNA]</scope>
    <source>
        <strain evidence="2">NIOZ-UU30</strain>
    </source>
</reference>
<name>A0A8J6TP81_9BACT</name>
<dbReference type="PROSITE" id="PS51725">
    <property type="entry name" value="ABM"/>
    <property type="match status" value="1"/>
</dbReference>
<evidence type="ECO:0000313" key="2">
    <source>
        <dbReference type="EMBL" id="MBC8363261.1"/>
    </source>
</evidence>
<dbReference type="EMBL" id="JACNJH010000281">
    <property type="protein sequence ID" value="MBC8363261.1"/>
    <property type="molecule type" value="Genomic_DNA"/>
</dbReference>
<dbReference type="Proteomes" id="UP000603434">
    <property type="component" value="Unassembled WGS sequence"/>
</dbReference>
<evidence type="ECO:0000259" key="1">
    <source>
        <dbReference type="PROSITE" id="PS51725"/>
    </source>
</evidence>
<dbReference type="Gene3D" id="3.30.70.100">
    <property type="match status" value="1"/>
</dbReference>
<dbReference type="Pfam" id="PF03992">
    <property type="entry name" value="ABM"/>
    <property type="match status" value="1"/>
</dbReference>
<evidence type="ECO:0000313" key="3">
    <source>
        <dbReference type="Proteomes" id="UP000603434"/>
    </source>
</evidence>
<feature type="domain" description="ABM" evidence="1">
    <location>
        <begin position="3"/>
        <end position="91"/>
    </location>
</feature>
<dbReference type="SUPFAM" id="SSF54909">
    <property type="entry name" value="Dimeric alpha+beta barrel"/>
    <property type="match status" value="1"/>
</dbReference>
<sequence length="95" mass="11289">MTIKILMKRQVPEDKFKALKELIDQLRSATTGQPGYISGETLRRVDQYGECLVISKWKSRADWERWYERPERAIIQQKIDDLLGSSTVYEIYEYD</sequence>